<gene>
    <name evidence="2" type="ORF">DMP06_01080</name>
</gene>
<dbReference type="InterPro" id="IPR052186">
    <property type="entry name" value="Hydantoin_racemase-like"/>
</dbReference>
<dbReference type="EMBL" id="QIBX01000001">
    <property type="protein sequence ID" value="RNL42033.1"/>
    <property type="molecule type" value="Genomic_DNA"/>
</dbReference>
<evidence type="ECO:0008006" key="4">
    <source>
        <dbReference type="Google" id="ProtNLM"/>
    </source>
</evidence>
<protein>
    <recommendedName>
        <fullName evidence="4">Asp/Glu/hydantoin racemase</fullName>
    </recommendedName>
</protein>
<organism evidence="2 3">
    <name type="scientific">Slackia equolifaciens</name>
    <dbReference type="NCBI Taxonomy" id="498718"/>
    <lineage>
        <taxon>Bacteria</taxon>
        <taxon>Bacillati</taxon>
        <taxon>Actinomycetota</taxon>
        <taxon>Coriobacteriia</taxon>
        <taxon>Eggerthellales</taxon>
        <taxon>Eggerthellaceae</taxon>
        <taxon>Slackia</taxon>
    </lineage>
</organism>
<dbReference type="PANTHER" id="PTHR28047:SF5">
    <property type="entry name" value="PROTEIN DCG1"/>
    <property type="match status" value="1"/>
</dbReference>
<comment type="similarity">
    <text evidence="1">Belongs to the HyuE racemase family.</text>
</comment>
<dbReference type="GO" id="GO:0047661">
    <property type="term" value="F:amino-acid racemase activity"/>
    <property type="evidence" value="ECO:0007669"/>
    <property type="project" value="InterPro"/>
</dbReference>
<evidence type="ECO:0000313" key="2">
    <source>
        <dbReference type="EMBL" id="RNL42033.1"/>
    </source>
</evidence>
<dbReference type="RefSeq" id="WP_123207892.1">
    <property type="nucleotide sequence ID" value="NZ_JBHTHO010000011.1"/>
</dbReference>
<accession>A0A3N0B4J1</accession>
<reference evidence="3" key="1">
    <citation type="submission" date="2018-05" db="EMBL/GenBank/DDBJ databases">
        <title>Genome Sequencing of selected type strains of the family Eggerthellaceae.</title>
        <authorList>
            <person name="Danylec N."/>
            <person name="Stoll D.A."/>
            <person name="Doetsch A."/>
            <person name="Huch M."/>
        </authorList>
    </citation>
    <scope>NUCLEOTIDE SEQUENCE [LARGE SCALE GENOMIC DNA]</scope>
    <source>
        <strain evidence="3">DSM 24851</strain>
    </source>
</reference>
<name>A0A3N0B4J1_9ACTN</name>
<dbReference type="Proteomes" id="UP000269591">
    <property type="component" value="Unassembled WGS sequence"/>
</dbReference>
<dbReference type="InterPro" id="IPR015942">
    <property type="entry name" value="Asp/Glu/hydantoin_racemase"/>
</dbReference>
<proteinExistence type="inferred from homology"/>
<dbReference type="Pfam" id="PF01177">
    <property type="entry name" value="Asp_Glu_race"/>
    <property type="match status" value="1"/>
</dbReference>
<dbReference type="InterPro" id="IPR053714">
    <property type="entry name" value="Iso_Racemase_Enz_sf"/>
</dbReference>
<keyword evidence="3" id="KW-1185">Reference proteome</keyword>
<comment type="caution">
    <text evidence="2">The sequence shown here is derived from an EMBL/GenBank/DDBJ whole genome shotgun (WGS) entry which is preliminary data.</text>
</comment>
<dbReference type="OrthoDB" id="9791723at2"/>
<sequence>MKLAVINPVVNLPQNVSDAMKPYLASLTRTDTEIEYVTLKHGFPSVESEMQGMFNGTEIVREALAAAQRGADGIFVNCFDDPGVQALREMIEVPVFGGYVPSVLTALSLGGRIGIITTDYDGIANEERKARTEGFDGKIAAIIPADMMVGEVFGGDGVDERLADVCSQMHDEYRINTVILGCTGMQRAVAKLRKRLADAHYPVTVVEPLAAGVTHLERMVTLGMTNSLHIGITLEGLVDQNARPQHLSKARSIKQAGGARRA</sequence>
<evidence type="ECO:0000256" key="1">
    <source>
        <dbReference type="ARBA" id="ARBA00038414"/>
    </source>
</evidence>
<evidence type="ECO:0000313" key="3">
    <source>
        <dbReference type="Proteomes" id="UP000269591"/>
    </source>
</evidence>
<dbReference type="AlphaFoldDB" id="A0A3N0B4J1"/>
<dbReference type="PANTHER" id="PTHR28047">
    <property type="entry name" value="PROTEIN DCG1"/>
    <property type="match status" value="1"/>
</dbReference>
<dbReference type="Gene3D" id="3.40.50.12500">
    <property type="match status" value="1"/>
</dbReference>